<dbReference type="Pfam" id="PF14529">
    <property type="entry name" value="Exo_endo_phos_2"/>
    <property type="match status" value="1"/>
</dbReference>
<comment type="caution">
    <text evidence="3">The sequence shown here is derived from an EMBL/GenBank/DDBJ whole genome shotgun (WGS) entry which is preliminary data.</text>
</comment>
<dbReference type="AlphaFoldDB" id="A0A9D4PYM2"/>
<proteinExistence type="predicted"/>
<dbReference type="Proteomes" id="UP000821837">
    <property type="component" value="Unassembled WGS sequence"/>
</dbReference>
<dbReference type="EMBL" id="JABSTV010001250">
    <property type="protein sequence ID" value="KAH7957587.1"/>
    <property type="molecule type" value="Genomic_DNA"/>
</dbReference>
<dbReference type="VEuPathDB" id="VectorBase:RSAN_056796"/>
<dbReference type="GO" id="GO:0003824">
    <property type="term" value="F:catalytic activity"/>
    <property type="evidence" value="ECO:0007669"/>
    <property type="project" value="InterPro"/>
</dbReference>
<accession>A0A9D4PYM2</accession>
<reference evidence="3" key="2">
    <citation type="submission" date="2021-09" db="EMBL/GenBank/DDBJ databases">
        <authorList>
            <person name="Jia N."/>
            <person name="Wang J."/>
            <person name="Shi W."/>
            <person name="Du L."/>
            <person name="Sun Y."/>
            <person name="Zhan W."/>
            <person name="Jiang J."/>
            <person name="Wang Q."/>
            <person name="Zhang B."/>
            <person name="Ji P."/>
            <person name="Sakyi L.B."/>
            <person name="Cui X."/>
            <person name="Yuan T."/>
            <person name="Jiang B."/>
            <person name="Yang W."/>
            <person name="Lam T.T.-Y."/>
            <person name="Chang Q."/>
            <person name="Ding S."/>
            <person name="Wang X."/>
            <person name="Zhu J."/>
            <person name="Ruan X."/>
            <person name="Zhao L."/>
            <person name="Wei J."/>
            <person name="Que T."/>
            <person name="Du C."/>
            <person name="Cheng J."/>
            <person name="Dai P."/>
            <person name="Han X."/>
            <person name="Huang E."/>
            <person name="Gao Y."/>
            <person name="Liu J."/>
            <person name="Shao H."/>
            <person name="Ye R."/>
            <person name="Li L."/>
            <person name="Wei W."/>
            <person name="Wang X."/>
            <person name="Wang C."/>
            <person name="Huo Q."/>
            <person name="Li W."/>
            <person name="Guo W."/>
            <person name="Chen H."/>
            <person name="Chen S."/>
            <person name="Zhou L."/>
            <person name="Zhou L."/>
            <person name="Ni X."/>
            <person name="Tian J."/>
            <person name="Zhou Y."/>
            <person name="Sheng Y."/>
            <person name="Liu T."/>
            <person name="Pan Y."/>
            <person name="Xia L."/>
            <person name="Li J."/>
            <person name="Zhao F."/>
            <person name="Cao W."/>
        </authorList>
    </citation>
    <scope>NUCLEOTIDE SEQUENCE</scope>
    <source>
        <strain evidence="3">Rsan-2018</strain>
        <tissue evidence="3">Larvae</tissue>
    </source>
</reference>
<organism evidence="3 4">
    <name type="scientific">Rhipicephalus sanguineus</name>
    <name type="common">Brown dog tick</name>
    <name type="synonym">Ixodes sanguineus</name>
    <dbReference type="NCBI Taxonomy" id="34632"/>
    <lineage>
        <taxon>Eukaryota</taxon>
        <taxon>Metazoa</taxon>
        <taxon>Ecdysozoa</taxon>
        <taxon>Arthropoda</taxon>
        <taxon>Chelicerata</taxon>
        <taxon>Arachnida</taxon>
        <taxon>Acari</taxon>
        <taxon>Parasitiformes</taxon>
        <taxon>Ixodida</taxon>
        <taxon>Ixodoidea</taxon>
        <taxon>Ixodidae</taxon>
        <taxon>Rhipicephalinae</taxon>
        <taxon>Rhipicephalus</taxon>
        <taxon>Rhipicephalus</taxon>
    </lineage>
</organism>
<feature type="compositionally biased region" description="Basic and acidic residues" evidence="1">
    <location>
        <begin position="40"/>
        <end position="51"/>
    </location>
</feature>
<keyword evidence="4" id="KW-1185">Reference proteome</keyword>
<sequence>MERALKSGQRQGVQAPAVQGLQKAPQAASARVQESAAMEVENREPVKRPLPADEGVNAKRHRNTTTIQRTVHSSREDYLLLEIVPKRKDEKNKGLGLPPLLIQTQRSAASAQLIVVGDFNAPHLEWGYIRASPKGNRLWQVARDLRWTLLNNPQDHTKIGNNISMDTSSDLTFLKGISNPKWVNTGQTLGSGHYILSTTFIAAKHKAKVKGHKVAEWDRFRKTRADTVNGEIEDLDAWVEALKQDVKSTTVEVPIEE</sequence>
<name>A0A9D4PYM2_RHISA</name>
<feature type="domain" description="Endonuclease/exonuclease/phosphatase" evidence="2">
    <location>
        <begin position="106"/>
        <end position="195"/>
    </location>
</feature>
<feature type="region of interest" description="Disordered" evidence="1">
    <location>
        <begin position="1"/>
        <end position="62"/>
    </location>
</feature>
<dbReference type="Gene3D" id="3.60.10.10">
    <property type="entry name" value="Endonuclease/exonuclease/phosphatase"/>
    <property type="match status" value="1"/>
</dbReference>
<dbReference type="InterPro" id="IPR005135">
    <property type="entry name" value="Endo/exonuclease/phosphatase"/>
</dbReference>
<dbReference type="SUPFAM" id="SSF56219">
    <property type="entry name" value="DNase I-like"/>
    <property type="match status" value="1"/>
</dbReference>
<gene>
    <name evidence="3" type="ORF">HPB52_020598</name>
</gene>
<dbReference type="InterPro" id="IPR036691">
    <property type="entry name" value="Endo/exonu/phosph_ase_sf"/>
</dbReference>
<evidence type="ECO:0000259" key="2">
    <source>
        <dbReference type="Pfam" id="PF14529"/>
    </source>
</evidence>
<evidence type="ECO:0000313" key="3">
    <source>
        <dbReference type="EMBL" id="KAH7957587.1"/>
    </source>
</evidence>
<evidence type="ECO:0000256" key="1">
    <source>
        <dbReference type="SAM" id="MobiDB-lite"/>
    </source>
</evidence>
<protein>
    <recommendedName>
        <fullName evidence="2">Endonuclease/exonuclease/phosphatase domain-containing protein</fullName>
    </recommendedName>
</protein>
<evidence type="ECO:0000313" key="4">
    <source>
        <dbReference type="Proteomes" id="UP000821837"/>
    </source>
</evidence>
<reference evidence="3" key="1">
    <citation type="journal article" date="2020" name="Cell">
        <title>Large-Scale Comparative Analyses of Tick Genomes Elucidate Their Genetic Diversity and Vector Capacities.</title>
        <authorList>
            <consortium name="Tick Genome and Microbiome Consortium (TIGMIC)"/>
            <person name="Jia N."/>
            <person name="Wang J."/>
            <person name="Shi W."/>
            <person name="Du L."/>
            <person name="Sun Y."/>
            <person name="Zhan W."/>
            <person name="Jiang J.F."/>
            <person name="Wang Q."/>
            <person name="Zhang B."/>
            <person name="Ji P."/>
            <person name="Bell-Sakyi L."/>
            <person name="Cui X.M."/>
            <person name="Yuan T.T."/>
            <person name="Jiang B.G."/>
            <person name="Yang W.F."/>
            <person name="Lam T.T."/>
            <person name="Chang Q.C."/>
            <person name="Ding S.J."/>
            <person name="Wang X.J."/>
            <person name="Zhu J.G."/>
            <person name="Ruan X.D."/>
            <person name="Zhao L."/>
            <person name="Wei J.T."/>
            <person name="Ye R.Z."/>
            <person name="Que T.C."/>
            <person name="Du C.H."/>
            <person name="Zhou Y.H."/>
            <person name="Cheng J.X."/>
            <person name="Dai P.F."/>
            <person name="Guo W.B."/>
            <person name="Han X.H."/>
            <person name="Huang E.J."/>
            <person name="Li L.F."/>
            <person name="Wei W."/>
            <person name="Gao Y.C."/>
            <person name="Liu J.Z."/>
            <person name="Shao H.Z."/>
            <person name="Wang X."/>
            <person name="Wang C.C."/>
            <person name="Yang T.C."/>
            <person name="Huo Q.B."/>
            <person name="Li W."/>
            <person name="Chen H.Y."/>
            <person name="Chen S.E."/>
            <person name="Zhou L.G."/>
            <person name="Ni X.B."/>
            <person name="Tian J.H."/>
            <person name="Sheng Y."/>
            <person name="Liu T."/>
            <person name="Pan Y.S."/>
            <person name="Xia L.Y."/>
            <person name="Li J."/>
            <person name="Zhao F."/>
            <person name="Cao W.C."/>
        </authorList>
    </citation>
    <scope>NUCLEOTIDE SEQUENCE</scope>
    <source>
        <strain evidence="3">Rsan-2018</strain>
    </source>
</reference>